<evidence type="ECO:0000256" key="7">
    <source>
        <dbReference type="ARBA" id="ARBA00023012"/>
    </source>
</evidence>
<evidence type="ECO:0000256" key="9">
    <source>
        <dbReference type="SAM" id="Phobius"/>
    </source>
</evidence>
<evidence type="ECO:0000256" key="4">
    <source>
        <dbReference type="ARBA" id="ARBA00022553"/>
    </source>
</evidence>
<dbReference type="AlphaFoldDB" id="W4LH76"/>
<evidence type="ECO:0000256" key="6">
    <source>
        <dbReference type="ARBA" id="ARBA00022777"/>
    </source>
</evidence>
<dbReference type="InterPro" id="IPR003660">
    <property type="entry name" value="HAMP_dom"/>
</dbReference>
<accession>W4LH76</accession>
<gene>
    <name evidence="12" type="ORF">ETSY2_44605</name>
</gene>
<dbReference type="PROSITE" id="PS50885">
    <property type="entry name" value="HAMP"/>
    <property type="match status" value="1"/>
</dbReference>
<dbReference type="CDD" id="cd00082">
    <property type="entry name" value="HisKA"/>
    <property type="match status" value="1"/>
</dbReference>
<dbReference type="InterPro" id="IPR005467">
    <property type="entry name" value="His_kinase_dom"/>
</dbReference>
<dbReference type="Pfam" id="PF02518">
    <property type="entry name" value="HATPase_c"/>
    <property type="match status" value="1"/>
</dbReference>
<dbReference type="SUPFAM" id="SSF158472">
    <property type="entry name" value="HAMP domain-like"/>
    <property type="match status" value="1"/>
</dbReference>
<dbReference type="InterPro" id="IPR050736">
    <property type="entry name" value="Sensor_HK_Regulatory"/>
</dbReference>
<feature type="domain" description="HAMP" evidence="11">
    <location>
        <begin position="62"/>
        <end position="114"/>
    </location>
</feature>
<dbReference type="SMART" id="SM00388">
    <property type="entry name" value="HisKA"/>
    <property type="match status" value="1"/>
</dbReference>
<feature type="coiled-coil region" evidence="8">
    <location>
        <begin position="99"/>
        <end position="154"/>
    </location>
</feature>
<keyword evidence="4" id="KW-0597">Phosphoprotein</keyword>
<dbReference type="CDD" id="cd06225">
    <property type="entry name" value="HAMP"/>
    <property type="match status" value="1"/>
</dbReference>
<comment type="subcellular location">
    <subcellularLocation>
        <location evidence="2">Membrane</location>
    </subcellularLocation>
</comment>
<protein>
    <recommendedName>
        <fullName evidence="3">histidine kinase</fullName>
        <ecNumber evidence="3">2.7.13.3</ecNumber>
    </recommendedName>
</protein>
<keyword evidence="8" id="KW-0175">Coiled coil</keyword>
<comment type="caution">
    <text evidence="12">The sequence shown here is derived from an EMBL/GenBank/DDBJ whole genome shotgun (WGS) entry which is preliminary data.</text>
</comment>
<evidence type="ECO:0000313" key="12">
    <source>
        <dbReference type="EMBL" id="ETW97453.1"/>
    </source>
</evidence>
<dbReference type="Gene3D" id="3.30.565.10">
    <property type="entry name" value="Histidine kinase-like ATPase, C-terminal domain"/>
    <property type="match status" value="1"/>
</dbReference>
<dbReference type="Gene3D" id="6.10.340.10">
    <property type="match status" value="1"/>
</dbReference>
<reference evidence="12 13" key="1">
    <citation type="journal article" date="2014" name="Nature">
        <title>An environmental bacterial taxon with a large and distinct metabolic repertoire.</title>
        <authorList>
            <person name="Wilson M.C."/>
            <person name="Mori T."/>
            <person name="Ruckert C."/>
            <person name="Uria A.R."/>
            <person name="Helf M.J."/>
            <person name="Takada K."/>
            <person name="Gernert C."/>
            <person name="Steffens U.A."/>
            <person name="Heycke N."/>
            <person name="Schmitt S."/>
            <person name="Rinke C."/>
            <person name="Helfrich E.J."/>
            <person name="Brachmann A.O."/>
            <person name="Gurgui C."/>
            <person name="Wakimoto T."/>
            <person name="Kracht M."/>
            <person name="Crusemann M."/>
            <person name="Hentschel U."/>
            <person name="Abe I."/>
            <person name="Matsunaga S."/>
            <person name="Kalinowski J."/>
            <person name="Takeyama H."/>
            <person name="Piel J."/>
        </authorList>
    </citation>
    <scope>NUCLEOTIDE SEQUENCE [LARGE SCALE GENOMIC DNA]</scope>
    <source>
        <strain evidence="13">TSY2</strain>
    </source>
</reference>
<comment type="catalytic activity">
    <reaction evidence="1">
        <text>ATP + protein L-histidine = ADP + protein N-phospho-L-histidine.</text>
        <dbReference type="EC" id="2.7.13.3"/>
    </reaction>
</comment>
<dbReference type="SUPFAM" id="SSF55874">
    <property type="entry name" value="ATPase domain of HSP90 chaperone/DNA topoisomerase II/histidine kinase"/>
    <property type="match status" value="1"/>
</dbReference>
<dbReference type="Proteomes" id="UP000019140">
    <property type="component" value="Unassembled WGS sequence"/>
</dbReference>
<keyword evidence="6" id="KW-0418">Kinase</keyword>
<dbReference type="InterPro" id="IPR003594">
    <property type="entry name" value="HATPase_dom"/>
</dbReference>
<dbReference type="PROSITE" id="PS50109">
    <property type="entry name" value="HIS_KIN"/>
    <property type="match status" value="1"/>
</dbReference>
<name>W4LH76_9BACT</name>
<dbReference type="InterPro" id="IPR036097">
    <property type="entry name" value="HisK_dim/P_sf"/>
</dbReference>
<keyword evidence="13" id="KW-1185">Reference proteome</keyword>
<dbReference type="EMBL" id="AZHX01002059">
    <property type="protein sequence ID" value="ETW97453.1"/>
    <property type="molecule type" value="Genomic_DNA"/>
</dbReference>
<keyword evidence="5" id="KW-0808">Transferase</keyword>
<evidence type="ECO:0000256" key="2">
    <source>
        <dbReference type="ARBA" id="ARBA00004370"/>
    </source>
</evidence>
<feature type="domain" description="Histidine kinase" evidence="10">
    <location>
        <begin position="182"/>
        <end position="400"/>
    </location>
</feature>
<dbReference type="InterPro" id="IPR003661">
    <property type="entry name" value="HisK_dim/P_dom"/>
</dbReference>
<dbReference type="PANTHER" id="PTHR43711:SF1">
    <property type="entry name" value="HISTIDINE KINASE 1"/>
    <property type="match status" value="1"/>
</dbReference>
<evidence type="ECO:0000256" key="1">
    <source>
        <dbReference type="ARBA" id="ARBA00000085"/>
    </source>
</evidence>
<dbReference type="InterPro" id="IPR004358">
    <property type="entry name" value="Sig_transdc_His_kin-like_C"/>
</dbReference>
<dbReference type="FunFam" id="3.30.565.10:FF:000006">
    <property type="entry name" value="Sensor histidine kinase WalK"/>
    <property type="match status" value="1"/>
</dbReference>
<dbReference type="CDD" id="cd00075">
    <property type="entry name" value="HATPase"/>
    <property type="match status" value="1"/>
</dbReference>
<proteinExistence type="predicted"/>
<dbReference type="Gene3D" id="1.10.287.130">
    <property type="match status" value="1"/>
</dbReference>
<dbReference type="Pfam" id="PF00512">
    <property type="entry name" value="HisKA"/>
    <property type="match status" value="1"/>
</dbReference>
<dbReference type="SMART" id="SM00387">
    <property type="entry name" value="HATPase_c"/>
    <property type="match status" value="1"/>
</dbReference>
<organism evidence="12 13">
    <name type="scientific">Candidatus Entotheonella gemina</name>
    <dbReference type="NCBI Taxonomy" id="1429439"/>
    <lineage>
        <taxon>Bacteria</taxon>
        <taxon>Pseudomonadati</taxon>
        <taxon>Nitrospinota/Tectimicrobiota group</taxon>
        <taxon>Candidatus Tectimicrobiota</taxon>
        <taxon>Candidatus Entotheonellia</taxon>
        <taxon>Candidatus Entotheonellales</taxon>
        <taxon>Candidatus Entotheonellaceae</taxon>
        <taxon>Candidatus Entotheonella</taxon>
    </lineage>
</organism>
<keyword evidence="9" id="KW-0812">Transmembrane</keyword>
<dbReference type="GO" id="GO:0000155">
    <property type="term" value="F:phosphorelay sensor kinase activity"/>
    <property type="evidence" value="ECO:0007669"/>
    <property type="project" value="InterPro"/>
</dbReference>
<dbReference type="PANTHER" id="PTHR43711">
    <property type="entry name" value="TWO-COMPONENT HISTIDINE KINASE"/>
    <property type="match status" value="1"/>
</dbReference>
<evidence type="ECO:0000313" key="13">
    <source>
        <dbReference type="Proteomes" id="UP000019140"/>
    </source>
</evidence>
<dbReference type="EC" id="2.7.13.3" evidence="3"/>
<dbReference type="SUPFAM" id="SSF47384">
    <property type="entry name" value="Homodimeric domain of signal transducing histidine kinase"/>
    <property type="match status" value="1"/>
</dbReference>
<keyword evidence="9" id="KW-0472">Membrane</keyword>
<evidence type="ECO:0000256" key="3">
    <source>
        <dbReference type="ARBA" id="ARBA00012438"/>
    </source>
</evidence>
<evidence type="ECO:0000259" key="10">
    <source>
        <dbReference type="PROSITE" id="PS50109"/>
    </source>
</evidence>
<evidence type="ECO:0000256" key="8">
    <source>
        <dbReference type="SAM" id="Coils"/>
    </source>
</evidence>
<sequence>MGDTFKKQKDIIHQNYIIGSVEIFFSSSFYKEKIQGVLSTSILITLVILITLSLSTGLFLRRILKTPLSILTYGSERIAGGDYKYRFEDLKYREIKVLAAKFSHMAKQIEEREKQLEDEITERKQTEQELKRYRDHLEELVSDRTRELTQLNQQLQHAVAETHAMAMQAEMANQAKSEFLANMSHELRTPLHIMLSCAGLGRQRVRTVPPERLLTYFEKIDNSGQTLLSLVNDLLDLAKLEVGKMTFDFQPCDLRSLCNRVIEEFATLISERDIALQYTPPPVAAMASIDAERFMQVVRNLLSNAIKFSVAGGTIALCIAHDHDRLRLTVQDQGPGIPPDELEAIFDKFIQASSTKTGAGGTGLGLAISREIVDAHHGRIWAENAPATGTIFTIELPALDAHSPLASEV</sequence>
<dbReference type="GO" id="GO:0016020">
    <property type="term" value="C:membrane"/>
    <property type="evidence" value="ECO:0007669"/>
    <property type="project" value="UniProtKB-SubCell"/>
</dbReference>
<dbReference type="PATRIC" id="fig|1429439.4.peg.7433"/>
<evidence type="ECO:0000259" key="11">
    <source>
        <dbReference type="PROSITE" id="PS50885"/>
    </source>
</evidence>
<dbReference type="InterPro" id="IPR036890">
    <property type="entry name" value="HATPase_C_sf"/>
</dbReference>
<dbReference type="HOGENOM" id="CLU_000445_89_2_7"/>
<keyword evidence="7" id="KW-0902">Two-component regulatory system</keyword>
<keyword evidence="9" id="KW-1133">Transmembrane helix</keyword>
<dbReference type="PRINTS" id="PR00344">
    <property type="entry name" value="BCTRLSENSOR"/>
</dbReference>
<evidence type="ECO:0000256" key="5">
    <source>
        <dbReference type="ARBA" id="ARBA00022679"/>
    </source>
</evidence>
<feature type="transmembrane region" description="Helical" evidence="9">
    <location>
        <begin position="36"/>
        <end position="60"/>
    </location>
</feature>